<organism evidence="2 3">
    <name type="scientific">Orbilia javanica</name>
    <dbReference type="NCBI Taxonomy" id="47235"/>
    <lineage>
        <taxon>Eukaryota</taxon>
        <taxon>Fungi</taxon>
        <taxon>Dikarya</taxon>
        <taxon>Ascomycota</taxon>
        <taxon>Pezizomycotina</taxon>
        <taxon>Orbiliomycetes</taxon>
        <taxon>Orbiliales</taxon>
        <taxon>Orbiliaceae</taxon>
        <taxon>Orbilia</taxon>
    </lineage>
</organism>
<proteinExistence type="predicted"/>
<feature type="region of interest" description="Disordered" evidence="1">
    <location>
        <begin position="1"/>
        <end position="28"/>
    </location>
</feature>
<evidence type="ECO:0000256" key="1">
    <source>
        <dbReference type="SAM" id="MobiDB-lite"/>
    </source>
</evidence>
<name>A0AAN8RA31_9PEZI</name>
<accession>A0AAN8RA31</accession>
<dbReference type="EMBL" id="JAVHNR010000012">
    <property type="protein sequence ID" value="KAK6329981.1"/>
    <property type="molecule type" value="Genomic_DNA"/>
</dbReference>
<feature type="compositionally biased region" description="Polar residues" evidence="1">
    <location>
        <begin position="1"/>
        <end position="12"/>
    </location>
</feature>
<evidence type="ECO:0000313" key="2">
    <source>
        <dbReference type="EMBL" id="KAK6329981.1"/>
    </source>
</evidence>
<comment type="caution">
    <text evidence="2">The sequence shown here is derived from an EMBL/GenBank/DDBJ whole genome shotgun (WGS) entry which is preliminary data.</text>
</comment>
<reference evidence="2 3" key="1">
    <citation type="submission" date="2019-10" db="EMBL/GenBank/DDBJ databases">
        <authorList>
            <person name="Palmer J.M."/>
        </authorList>
    </citation>
    <scope>NUCLEOTIDE SEQUENCE [LARGE SCALE GENOMIC DNA]</scope>
    <source>
        <strain evidence="2 3">TWF718</strain>
    </source>
</reference>
<protein>
    <submittedName>
        <fullName evidence="2">Uncharacterized protein</fullName>
    </submittedName>
</protein>
<feature type="region of interest" description="Disordered" evidence="1">
    <location>
        <begin position="345"/>
        <end position="416"/>
    </location>
</feature>
<gene>
    <name evidence="2" type="ORF">TWF718_003408</name>
</gene>
<sequence>MAPSSGYETAPTTPMRPDCISPVSTPPLSPNHSIQDVLPPLVTQPVKTPEAVSTVLFNPNLLKQILENVYDAPTDYGKASHLIPYEGNSETNSIKQLFALQWVCRDWYYFIKSLNIIPFAHPRGGVEAGVAKNGGRSHRLHIPFLTWLGSKMKQEAHLSLTPKTKFAKISDLVKEAKVPRDGFSPTDFISSPPVSDIWIRFQTGRHPIFTKYYQRNPDPKKRKAVCCPIGKRIHFWEFSHPVSESPNNVMVEDAFVLHNPYGVTVSDITDFILGILAGYYSVKHTYMLWNVEVGFPTGRKEKLSRLEDIIERLKLSLFENSDRSAKIFLADHRLDMTNKDRVTCQTPTELDTLHGPKKTKPTNGPKEKPAKLSINGSKDRNKKTGAVRHEKEKKPPVRPKGGRSRGEGKKTRGKGK</sequence>
<keyword evidence="3" id="KW-1185">Reference proteome</keyword>
<evidence type="ECO:0000313" key="3">
    <source>
        <dbReference type="Proteomes" id="UP001313282"/>
    </source>
</evidence>
<dbReference type="Proteomes" id="UP001313282">
    <property type="component" value="Unassembled WGS sequence"/>
</dbReference>
<dbReference type="AlphaFoldDB" id="A0AAN8RA31"/>